<proteinExistence type="predicted"/>
<organism evidence="1 2">
    <name type="scientific">Rotaria sordida</name>
    <dbReference type="NCBI Taxonomy" id="392033"/>
    <lineage>
        <taxon>Eukaryota</taxon>
        <taxon>Metazoa</taxon>
        <taxon>Spiralia</taxon>
        <taxon>Gnathifera</taxon>
        <taxon>Rotifera</taxon>
        <taxon>Eurotatoria</taxon>
        <taxon>Bdelloidea</taxon>
        <taxon>Philodinida</taxon>
        <taxon>Philodinidae</taxon>
        <taxon>Rotaria</taxon>
    </lineage>
</organism>
<dbReference type="EMBL" id="CAJOAX010004171">
    <property type="protein sequence ID" value="CAF3893399.1"/>
    <property type="molecule type" value="Genomic_DNA"/>
</dbReference>
<dbReference type="Proteomes" id="UP000663823">
    <property type="component" value="Unassembled WGS sequence"/>
</dbReference>
<accession>A0A819H123</accession>
<sequence>MIIARLPNLTHLNRVLISRDERHGAEIDYLQRYAQDYFDKKLDFIYEHNQYQKLITKHGEPVLRNQNQTYPKGWQVFENDSIYYSHEKSKFPKSLFNYNRHFYFQFINLCIRRDLLKVQFELADQNAKKIDKKIPSLRTTAKLKAFVRKLFSSQLTNDVQFNLFVIIVKKNPKELMSNGYQDIQFYLGNSFLNNNNDDQPYIITIETI</sequence>
<evidence type="ECO:0000313" key="1">
    <source>
        <dbReference type="EMBL" id="CAF3893399.1"/>
    </source>
</evidence>
<dbReference type="AlphaFoldDB" id="A0A819H123"/>
<protein>
    <submittedName>
        <fullName evidence="1">Uncharacterized protein</fullName>
    </submittedName>
</protein>
<name>A0A819H123_9BILA</name>
<dbReference type="Gene3D" id="3.10.20.90">
    <property type="entry name" value="Phosphatidylinositol 3-kinase Catalytic Subunit, Chain A, domain 1"/>
    <property type="match status" value="1"/>
</dbReference>
<gene>
    <name evidence="1" type="ORF">OTI717_LOCUS23396</name>
</gene>
<reference evidence="1" key="1">
    <citation type="submission" date="2021-02" db="EMBL/GenBank/DDBJ databases">
        <authorList>
            <person name="Nowell W R."/>
        </authorList>
    </citation>
    <scope>NUCLEOTIDE SEQUENCE</scope>
</reference>
<comment type="caution">
    <text evidence="1">The sequence shown here is derived from an EMBL/GenBank/DDBJ whole genome shotgun (WGS) entry which is preliminary data.</text>
</comment>
<evidence type="ECO:0000313" key="2">
    <source>
        <dbReference type="Proteomes" id="UP000663823"/>
    </source>
</evidence>